<dbReference type="RefSeq" id="WP_011795502.1">
    <property type="nucleotide sequence ID" value="NZ_CP023687.1"/>
</dbReference>
<organism evidence="1 2">
    <name type="scientific">Paracidovorax citrulli</name>
    <name type="common">Acidovorax citrulli</name>
    <dbReference type="NCBI Taxonomy" id="80869"/>
    <lineage>
        <taxon>Bacteria</taxon>
        <taxon>Pseudomonadati</taxon>
        <taxon>Pseudomonadota</taxon>
        <taxon>Betaproteobacteria</taxon>
        <taxon>Burkholderiales</taxon>
        <taxon>Comamonadaceae</taxon>
        <taxon>Paracidovorax</taxon>
    </lineage>
</organism>
<evidence type="ECO:0000313" key="1">
    <source>
        <dbReference type="EMBL" id="WIY50854.1"/>
    </source>
</evidence>
<accession>A0ABY9AV93</accession>
<proteinExistence type="predicted"/>
<name>A0ABY9AV93_PARCI</name>
<evidence type="ECO:0000313" key="2">
    <source>
        <dbReference type="Proteomes" id="UP001242732"/>
    </source>
</evidence>
<sequence>MKAHVIGIEISEGVSKKTGQPYAIGKLFCALPIVGKGARGLMGSEYQCEPVVLRKLDGIELPVVCELEMQDVMRYGQRRQEIVSVVPVKAAAQQPAAAPRAA</sequence>
<dbReference type="EMBL" id="CP127363">
    <property type="protein sequence ID" value="WIY50854.1"/>
    <property type="molecule type" value="Genomic_DNA"/>
</dbReference>
<reference evidence="1 2" key="1">
    <citation type="submission" date="2023-06" db="EMBL/GenBank/DDBJ databases">
        <authorList>
            <person name="Ham H."/>
            <person name="Park D.S."/>
        </authorList>
    </citation>
    <scope>NUCLEOTIDE SEQUENCE [LARGE SCALE GENOMIC DNA]</scope>
    <source>
        <strain evidence="1 2">KACC 17005</strain>
    </source>
</reference>
<protein>
    <submittedName>
        <fullName evidence="1">Uncharacterized protein</fullName>
    </submittedName>
</protein>
<dbReference type="Proteomes" id="UP001242732">
    <property type="component" value="Chromosome"/>
</dbReference>
<keyword evidence="2" id="KW-1185">Reference proteome</keyword>
<gene>
    <name evidence="1" type="ORF">QRO08_09915</name>
</gene>